<dbReference type="Pfam" id="PF03466">
    <property type="entry name" value="LysR_substrate"/>
    <property type="match status" value="1"/>
</dbReference>
<feature type="domain" description="HTH lysR-type" evidence="5">
    <location>
        <begin position="1"/>
        <end position="58"/>
    </location>
</feature>
<dbReference type="STRING" id="180332.GCA_000797495_03877"/>
<keyword evidence="7" id="KW-1185">Reference proteome</keyword>
<keyword evidence="3" id="KW-0238">DNA-binding</keyword>
<dbReference type="PROSITE" id="PS50931">
    <property type="entry name" value="HTH_LYSR"/>
    <property type="match status" value="1"/>
</dbReference>
<reference evidence="6 7" key="1">
    <citation type="journal article" date="2019" name="Anaerobe">
        <title>Detection of Robinsoniella peoriensis in multiple bone samples of a trauma patient.</title>
        <authorList>
            <person name="Schrottner P."/>
            <person name="Hartwich K."/>
            <person name="Bunk B."/>
            <person name="Schober I."/>
            <person name="Helbig S."/>
            <person name="Rudolph W.W."/>
            <person name="Gunzer F."/>
        </authorList>
    </citation>
    <scope>NUCLEOTIDE SEQUENCE [LARGE SCALE GENOMIC DNA]</scope>
    <source>
        <strain evidence="6 7">DSM 106044</strain>
    </source>
</reference>
<dbReference type="InterPro" id="IPR000847">
    <property type="entry name" value="LysR_HTH_N"/>
</dbReference>
<accession>A0A4U8Q8Y3</accession>
<dbReference type="GO" id="GO:0003700">
    <property type="term" value="F:DNA-binding transcription factor activity"/>
    <property type="evidence" value="ECO:0007669"/>
    <property type="project" value="InterPro"/>
</dbReference>
<keyword evidence="2" id="KW-0805">Transcription regulation</keyword>
<dbReference type="Gene3D" id="3.40.190.290">
    <property type="match status" value="1"/>
</dbReference>
<comment type="similarity">
    <text evidence="1">Belongs to the LysR transcriptional regulatory family.</text>
</comment>
<dbReference type="SUPFAM" id="SSF53850">
    <property type="entry name" value="Periplasmic binding protein-like II"/>
    <property type="match status" value="1"/>
</dbReference>
<protein>
    <submittedName>
        <fullName evidence="6">Ben and cat operon transcriptional regulator</fullName>
    </submittedName>
</protein>
<keyword evidence="4" id="KW-0804">Transcription</keyword>
<sequence length="311" mass="36126">MKLKYLEYFIVIAEQKSLHKAAEVLFNSQPNLTRAMHSLEEEVGAELLIRSNQGVELTPIGESLYYYAKSILTQLDAVSGLKMLSQETVQSKLNVAVARIIFADDLMLRFYETVKSNHTTINLFETTVEEVINSVATIQSEIGIVAINTFQFPIFRRSLELKEMEYEVLDRGPIYIQVSEESPLLKQEKIYARDLLDYSYIHLPYDYYANINFGLDMGGVRFSDFRKTITMNNYHAIIRMLKHADAFIFGNKWQMEELAKGRIVSREIEDVTGEMLLIWIKRKKEVISGNCRKFLQLFREYYGDKSDTRDT</sequence>
<dbReference type="PANTHER" id="PTHR30126">
    <property type="entry name" value="HTH-TYPE TRANSCRIPTIONAL REGULATOR"/>
    <property type="match status" value="1"/>
</dbReference>
<evidence type="ECO:0000256" key="2">
    <source>
        <dbReference type="ARBA" id="ARBA00023015"/>
    </source>
</evidence>
<dbReference type="Pfam" id="PF00126">
    <property type="entry name" value="HTH_1"/>
    <property type="match status" value="1"/>
</dbReference>
<dbReference type="EMBL" id="QGQD01000045">
    <property type="protein sequence ID" value="TLD01019.1"/>
    <property type="molecule type" value="Genomic_DNA"/>
</dbReference>
<evidence type="ECO:0000256" key="4">
    <source>
        <dbReference type="ARBA" id="ARBA00023163"/>
    </source>
</evidence>
<proteinExistence type="inferred from homology"/>
<dbReference type="FunFam" id="1.10.10.10:FF:000001">
    <property type="entry name" value="LysR family transcriptional regulator"/>
    <property type="match status" value="1"/>
</dbReference>
<dbReference type="InterPro" id="IPR005119">
    <property type="entry name" value="LysR_subst-bd"/>
</dbReference>
<evidence type="ECO:0000313" key="7">
    <source>
        <dbReference type="Proteomes" id="UP000306509"/>
    </source>
</evidence>
<gene>
    <name evidence="6" type="primary">benM</name>
    <name evidence="6" type="ORF">DSM106044_02221</name>
</gene>
<evidence type="ECO:0000256" key="3">
    <source>
        <dbReference type="ARBA" id="ARBA00023125"/>
    </source>
</evidence>
<dbReference type="InterPro" id="IPR036388">
    <property type="entry name" value="WH-like_DNA-bd_sf"/>
</dbReference>
<dbReference type="GO" id="GO:0000976">
    <property type="term" value="F:transcription cis-regulatory region binding"/>
    <property type="evidence" value="ECO:0007669"/>
    <property type="project" value="TreeGrafter"/>
</dbReference>
<evidence type="ECO:0000256" key="1">
    <source>
        <dbReference type="ARBA" id="ARBA00009437"/>
    </source>
</evidence>
<organism evidence="6 7">
    <name type="scientific">Robinsoniella peoriensis</name>
    <dbReference type="NCBI Taxonomy" id="180332"/>
    <lineage>
        <taxon>Bacteria</taxon>
        <taxon>Bacillati</taxon>
        <taxon>Bacillota</taxon>
        <taxon>Clostridia</taxon>
        <taxon>Lachnospirales</taxon>
        <taxon>Lachnospiraceae</taxon>
        <taxon>Robinsoniella</taxon>
    </lineage>
</organism>
<dbReference type="PANTHER" id="PTHR30126:SF64">
    <property type="entry name" value="HTH-TYPE TRANSCRIPTIONAL REGULATOR CITR"/>
    <property type="match status" value="1"/>
</dbReference>
<dbReference type="InterPro" id="IPR036390">
    <property type="entry name" value="WH_DNA-bd_sf"/>
</dbReference>
<dbReference type="SUPFAM" id="SSF46785">
    <property type="entry name" value="Winged helix' DNA-binding domain"/>
    <property type="match status" value="1"/>
</dbReference>
<dbReference type="Proteomes" id="UP000306509">
    <property type="component" value="Unassembled WGS sequence"/>
</dbReference>
<name>A0A4U8Q8Y3_9FIRM</name>
<comment type="caution">
    <text evidence="6">The sequence shown here is derived from an EMBL/GenBank/DDBJ whole genome shotgun (WGS) entry which is preliminary data.</text>
</comment>
<evidence type="ECO:0000259" key="5">
    <source>
        <dbReference type="PROSITE" id="PS50931"/>
    </source>
</evidence>
<dbReference type="RefSeq" id="WP_138002445.1">
    <property type="nucleotide sequence ID" value="NZ_QGQD01000045.1"/>
</dbReference>
<evidence type="ECO:0000313" key="6">
    <source>
        <dbReference type="EMBL" id="TLD01019.1"/>
    </source>
</evidence>
<dbReference type="Gene3D" id="1.10.10.10">
    <property type="entry name" value="Winged helix-like DNA-binding domain superfamily/Winged helix DNA-binding domain"/>
    <property type="match status" value="1"/>
</dbReference>
<dbReference type="AlphaFoldDB" id="A0A4U8Q8Y3"/>